<evidence type="ECO:0000313" key="1">
    <source>
        <dbReference type="EMBL" id="WBQ35263.1"/>
    </source>
</evidence>
<keyword evidence="2" id="KW-1185">Reference proteome</keyword>
<organism evidence="1 2">
    <name type="scientific">Pseudomonas phage pPA-3099-2aT.2</name>
    <dbReference type="NCBI Taxonomy" id="3003808"/>
    <lineage>
        <taxon>Viruses</taxon>
        <taxon>Duplodnaviria</taxon>
        <taxon>Heunggongvirae</taxon>
        <taxon>Uroviricota</taxon>
        <taxon>Caudoviricetes</taxon>
        <taxon>Vandenendeviridae</taxon>
        <taxon>Skurskavirinae</taxon>
        <taxon>Pakpunavirus</taxon>
        <taxon>Pakpunavirus pPA30992aT2</taxon>
    </lineage>
</organism>
<sequence>MTVTYSAELRGAKWAIIRTESTFRGETAKVLGFCVNPQHARQTVAKFQAWQAQGWPYQVKDDRK</sequence>
<proteinExistence type="predicted"/>
<dbReference type="GeneID" id="80099334"/>
<evidence type="ECO:0000313" key="2">
    <source>
        <dbReference type="Proteomes" id="UP001210043"/>
    </source>
</evidence>
<protein>
    <submittedName>
        <fullName evidence="1">Uncharacterized protein</fullName>
    </submittedName>
</protein>
<name>A0AAF0AU08_9CAUD</name>
<reference evidence="1" key="1">
    <citation type="submission" date="2022-11" db="EMBL/GenBank/DDBJ databases">
        <authorList>
            <person name="Wang C."/>
            <person name="Zeng J."/>
            <person name="Wang X."/>
            <person name="Zhao J."/>
            <person name="Ji F."/>
            <person name="Wang M."/>
            <person name="Zuo J."/>
            <person name="Guo Z."/>
        </authorList>
    </citation>
    <scope>NUCLEOTIDE SEQUENCE</scope>
</reference>
<dbReference type="Proteomes" id="UP001210043">
    <property type="component" value="Segment"/>
</dbReference>
<dbReference type="RefSeq" id="YP_010762649.1">
    <property type="nucleotide sequence ID" value="NC_073606.1"/>
</dbReference>
<accession>A0AAF0AU08</accession>
<dbReference type="EMBL" id="OP784575">
    <property type="protein sequence ID" value="WBQ35263.1"/>
    <property type="molecule type" value="Genomic_DNA"/>
</dbReference>
<dbReference type="KEGG" id="vg:80099334"/>